<reference evidence="2" key="1">
    <citation type="submission" date="2023-04" db="EMBL/GenBank/DDBJ databases">
        <authorList>
            <person name="Vijverberg K."/>
            <person name="Xiong W."/>
            <person name="Schranz E."/>
        </authorList>
    </citation>
    <scope>NUCLEOTIDE SEQUENCE</scope>
</reference>
<feature type="compositionally biased region" description="Polar residues" evidence="1">
    <location>
        <begin position="12"/>
        <end position="23"/>
    </location>
</feature>
<name>A0AA35Y5G2_LACSI</name>
<feature type="region of interest" description="Disordered" evidence="1">
    <location>
        <begin position="1"/>
        <end position="38"/>
    </location>
</feature>
<dbReference type="AlphaFoldDB" id="A0AA35Y5G2"/>
<evidence type="ECO:0000256" key="1">
    <source>
        <dbReference type="SAM" id="MobiDB-lite"/>
    </source>
</evidence>
<dbReference type="EMBL" id="OX465077">
    <property type="protein sequence ID" value="CAI9268004.1"/>
    <property type="molecule type" value="Genomic_DNA"/>
</dbReference>
<feature type="compositionally biased region" description="Basic and acidic residues" evidence="1">
    <location>
        <begin position="24"/>
        <end position="38"/>
    </location>
</feature>
<organism evidence="2 3">
    <name type="scientific">Lactuca saligna</name>
    <name type="common">Willowleaf lettuce</name>
    <dbReference type="NCBI Taxonomy" id="75948"/>
    <lineage>
        <taxon>Eukaryota</taxon>
        <taxon>Viridiplantae</taxon>
        <taxon>Streptophyta</taxon>
        <taxon>Embryophyta</taxon>
        <taxon>Tracheophyta</taxon>
        <taxon>Spermatophyta</taxon>
        <taxon>Magnoliopsida</taxon>
        <taxon>eudicotyledons</taxon>
        <taxon>Gunneridae</taxon>
        <taxon>Pentapetalae</taxon>
        <taxon>asterids</taxon>
        <taxon>campanulids</taxon>
        <taxon>Asterales</taxon>
        <taxon>Asteraceae</taxon>
        <taxon>Cichorioideae</taxon>
        <taxon>Cichorieae</taxon>
        <taxon>Lactucinae</taxon>
        <taxon>Lactuca</taxon>
    </lineage>
</organism>
<keyword evidence="3" id="KW-1185">Reference proteome</keyword>
<gene>
    <name evidence="2" type="ORF">LSALG_LOCUS8455</name>
</gene>
<proteinExistence type="predicted"/>
<dbReference type="Proteomes" id="UP001177003">
    <property type="component" value="Chromosome 1"/>
</dbReference>
<feature type="compositionally biased region" description="Gly residues" evidence="1">
    <location>
        <begin position="1"/>
        <end position="10"/>
    </location>
</feature>
<accession>A0AA35Y5G2</accession>
<evidence type="ECO:0000313" key="2">
    <source>
        <dbReference type="EMBL" id="CAI9268004.1"/>
    </source>
</evidence>
<evidence type="ECO:0000313" key="3">
    <source>
        <dbReference type="Proteomes" id="UP001177003"/>
    </source>
</evidence>
<protein>
    <submittedName>
        <fullName evidence="2">Uncharacterized protein</fullName>
    </submittedName>
</protein>
<sequence>MAILGEGGASTGPRSNSNSTNLSKNRDIEERKRGKREKVEGSIPCQLCRHGNVSYKKLTTTKPLPQTLKFTSSLLCCSYSSMAETGDRIAIEKFFNGGRCEGRQSMVLRSSPVVCSKEDQGEDPPVLIFVGLRRRSTIGIRNQEAPPVLHRFERGGKYRFPMSLP</sequence>